<dbReference type="AlphaFoldDB" id="A0A0A2M800"/>
<evidence type="ECO:0000313" key="2">
    <source>
        <dbReference type="EMBL" id="KGO87578.1"/>
    </source>
</evidence>
<organism evidence="2 3">
    <name type="scientific">Flavobacterium rivuli WB 3.3-2 = DSM 21788</name>
    <dbReference type="NCBI Taxonomy" id="1121895"/>
    <lineage>
        <taxon>Bacteria</taxon>
        <taxon>Pseudomonadati</taxon>
        <taxon>Bacteroidota</taxon>
        <taxon>Flavobacteriia</taxon>
        <taxon>Flavobacteriales</taxon>
        <taxon>Flavobacteriaceae</taxon>
        <taxon>Flavobacterium</taxon>
    </lineage>
</organism>
<evidence type="ECO:0000313" key="3">
    <source>
        <dbReference type="Proteomes" id="UP000030152"/>
    </source>
</evidence>
<proteinExistence type="predicted"/>
<sequence length="233" mass="25490">MKSFQLVLGAAAIAAGFASCKNEAKDTAEKNVDHYVVYVDSVNSLDAAERSANWAAIEAGYQARVAEAEAALATLENDAKAQERINETKSKYEGVKTAAESDAKAKMEKEAAANNTAPATGNSMADMYFGAGNVVGNDMKFGWVNKDNILSVYQKFVDTFDANHESYSRQDFDKVKAWYEALDARKNTVEKEGLTGEDNRKIAGLKLKFAPKFKWERMTAKGDENQKAKDAAN</sequence>
<dbReference type="EMBL" id="JRLX01000004">
    <property type="protein sequence ID" value="KGO87578.1"/>
    <property type="molecule type" value="Genomic_DNA"/>
</dbReference>
<dbReference type="OrthoDB" id="1346349at2"/>
<keyword evidence="3" id="KW-1185">Reference proteome</keyword>
<gene>
    <name evidence="2" type="ORF">Q765_05445</name>
</gene>
<dbReference type="eggNOG" id="ENOG5033XMH">
    <property type="taxonomic scope" value="Bacteria"/>
</dbReference>
<dbReference type="Proteomes" id="UP000030152">
    <property type="component" value="Unassembled WGS sequence"/>
</dbReference>
<keyword evidence="1" id="KW-0175">Coiled coil</keyword>
<evidence type="ECO:0000256" key="1">
    <source>
        <dbReference type="SAM" id="Coils"/>
    </source>
</evidence>
<protein>
    <recommendedName>
        <fullName evidence="4">Lipoprotein</fullName>
    </recommendedName>
</protein>
<accession>A0A0A2M800</accession>
<name>A0A0A2M800_9FLAO</name>
<feature type="coiled-coil region" evidence="1">
    <location>
        <begin position="58"/>
        <end position="85"/>
    </location>
</feature>
<dbReference type="RefSeq" id="WP_020212586.1">
    <property type="nucleotide sequence ID" value="NZ_JRLX01000004.1"/>
</dbReference>
<comment type="caution">
    <text evidence="2">The sequence shown here is derived from an EMBL/GenBank/DDBJ whole genome shotgun (WGS) entry which is preliminary data.</text>
</comment>
<dbReference type="PROSITE" id="PS51257">
    <property type="entry name" value="PROKAR_LIPOPROTEIN"/>
    <property type="match status" value="1"/>
</dbReference>
<reference evidence="2 3" key="1">
    <citation type="submission" date="2013-09" db="EMBL/GenBank/DDBJ databases">
        <authorList>
            <person name="Zeng Z."/>
            <person name="Chen C."/>
        </authorList>
    </citation>
    <scope>NUCLEOTIDE SEQUENCE [LARGE SCALE GENOMIC DNA]</scope>
    <source>
        <strain evidence="2 3">WB 3.3-2</strain>
    </source>
</reference>
<evidence type="ECO:0008006" key="4">
    <source>
        <dbReference type="Google" id="ProtNLM"/>
    </source>
</evidence>